<dbReference type="EMBL" id="PFMC01000042">
    <property type="protein sequence ID" value="PIY95070.1"/>
    <property type="molecule type" value="Genomic_DNA"/>
</dbReference>
<protein>
    <submittedName>
        <fullName evidence="2">Uncharacterized protein</fullName>
    </submittedName>
</protein>
<dbReference type="AlphaFoldDB" id="A0A2M7RE85"/>
<proteinExistence type="predicted"/>
<organism evidence="2 3">
    <name type="scientific">Candidatus Komeilibacteria bacterium CG_4_10_14_0_8_um_filter_37_78</name>
    <dbReference type="NCBI Taxonomy" id="1974471"/>
    <lineage>
        <taxon>Bacteria</taxon>
        <taxon>Candidatus Komeiliibacteriota</taxon>
    </lineage>
</organism>
<evidence type="ECO:0000256" key="1">
    <source>
        <dbReference type="SAM" id="MobiDB-lite"/>
    </source>
</evidence>
<accession>A0A2M7RE85</accession>
<evidence type="ECO:0000313" key="2">
    <source>
        <dbReference type="EMBL" id="PIY95070.1"/>
    </source>
</evidence>
<evidence type="ECO:0000313" key="3">
    <source>
        <dbReference type="Proteomes" id="UP000228689"/>
    </source>
</evidence>
<feature type="region of interest" description="Disordered" evidence="1">
    <location>
        <begin position="311"/>
        <end position="374"/>
    </location>
</feature>
<dbReference type="Proteomes" id="UP000228689">
    <property type="component" value="Unassembled WGS sequence"/>
</dbReference>
<name>A0A2M7RE85_9BACT</name>
<gene>
    <name evidence="2" type="ORF">COY67_01535</name>
</gene>
<reference evidence="3" key="1">
    <citation type="submission" date="2017-09" db="EMBL/GenBank/DDBJ databases">
        <title>Depth-based differentiation of microbial function through sediment-hosted aquifers and enrichment of novel symbionts in the deep terrestrial subsurface.</title>
        <authorList>
            <person name="Probst A.J."/>
            <person name="Ladd B."/>
            <person name="Jarett J.K."/>
            <person name="Geller-Mcgrath D.E."/>
            <person name="Sieber C.M.K."/>
            <person name="Emerson J.B."/>
            <person name="Anantharaman K."/>
            <person name="Thomas B.C."/>
            <person name="Malmstrom R."/>
            <person name="Stieglmeier M."/>
            <person name="Klingl A."/>
            <person name="Woyke T."/>
            <person name="Ryan C.M."/>
            <person name="Banfield J.F."/>
        </authorList>
    </citation>
    <scope>NUCLEOTIDE SEQUENCE [LARGE SCALE GENOMIC DNA]</scope>
</reference>
<comment type="caution">
    <text evidence="2">The sequence shown here is derived from an EMBL/GenBank/DDBJ whole genome shotgun (WGS) entry which is preliminary data.</text>
</comment>
<sequence length="374" mass="41710">MTGNKNVALLYVEINPIKKRRTLMNLKSNSQELNVPENPLQLSGGTSVSPRLRFQKCFTLDSKRVNEIADRAGYCNGIFFDRGRGKIFVDCMPVADGTLVTRTDCQKAEKEMFIGYLAVPQPYYRAVCHEQLYVNMGRKRVKATLFAGPNGEKLHPIRQKDNILFIFGEGNVFLTGEFDGITSRFRLSRTIILDGKVYSQCLQWWKYLDLTNDATRVISFLENRALSFCGSSKDVIADFVITGMVVAYNQVTNAGTAYWSSDEQLEQYPSAQQIDVPKQKEIQPKTTTPATSGSDLADQFKKIRPAVVASHKEAEGEENAQQNRAEIQSEKETISTTPQLKRTRKPVGNTTGKKARKAAASKTEPAAVTVTVTA</sequence>